<dbReference type="InterPro" id="IPR036736">
    <property type="entry name" value="ACP-like_sf"/>
</dbReference>
<evidence type="ECO:0000256" key="5">
    <source>
        <dbReference type="ARBA" id="ARBA00022598"/>
    </source>
</evidence>
<dbReference type="NCBIfam" id="TIGR01733">
    <property type="entry name" value="AA-adenyl-dom"/>
    <property type="match status" value="2"/>
</dbReference>
<proteinExistence type="inferred from homology"/>
<comment type="cofactor">
    <cofactor evidence="1">
        <name>pantetheine 4'-phosphate</name>
        <dbReference type="ChEBI" id="CHEBI:47942"/>
    </cofactor>
</comment>
<evidence type="ECO:0000256" key="4">
    <source>
        <dbReference type="ARBA" id="ARBA00022553"/>
    </source>
</evidence>
<dbReference type="InterPro" id="IPR010071">
    <property type="entry name" value="AA_adenyl_dom"/>
</dbReference>
<dbReference type="InterPro" id="IPR000873">
    <property type="entry name" value="AMP-dep_synth/lig_dom"/>
</dbReference>
<dbReference type="GO" id="GO:0031177">
    <property type="term" value="F:phosphopantetheine binding"/>
    <property type="evidence" value="ECO:0007669"/>
    <property type="project" value="InterPro"/>
</dbReference>
<dbReference type="GO" id="GO:0008610">
    <property type="term" value="P:lipid biosynthetic process"/>
    <property type="evidence" value="ECO:0007669"/>
    <property type="project" value="UniProtKB-ARBA"/>
</dbReference>
<dbReference type="InterPro" id="IPR020806">
    <property type="entry name" value="PKS_PP-bd"/>
</dbReference>
<dbReference type="FunFam" id="3.40.50.12780:FF:000012">
    <property type="entry name" value="Non-ribosomal peptide synthetase"/>
    <property type="match status" value="1"/>
</dbReference>
<dbReference type="GO" id="GO:0005829">
    <property type="term" value="C:cytosol"/>
    <property type="evidence" value="ECO:0007669"/>
    <property type="project" value="TreeGrafter"/>
</dbReference>
<dbReference type="RefSeq" id="WP_077847906.1">
    <property type="nucleotide sequence ID" value="NZ_LZZM01000176.1"/>
</dbReference>
<feature type="domain" description="Carrier" evidence="7">
    <location>
        <begin position="965"/>
        <end position="1040"/>
    </location>
</feature>
<dbReference type="PROSITE" id="PS00012">
    <property type="entry name" value="PHOSPHOPANTETHEINE"/>
    <property type="match status" value="1"/>
</dbReference>
<keyword evidence="6" id="KW-0045">Antibiotic biosynthesis</keyword>
<dbReference type="OrthoDB" id="51171at2"/>
<dbReference type="CDD" id="cd19531">
    <property type="entry name" value="LCL_NRPS-like"/>
    <property type="match status" value="1"/>
</dbReference>
<dbReference type="PROSITE" id="PS50075">
    <property type="entry name" value="CARRIER"/>
    <property type="match status" value="2"/>
</dbReference>
<dbReference type="InterPro" id="IPR025110">
    <property type="entry name" value="AMP-bd_C"/>
</dbReference>
<dbReference type="FunFam" id="2.30.38.10:FF:000001">
    <property type="entry name" value="Non-ribosomal peptide synthetase PvdI"/>
    <property type="match status" value="2"/>
</dbReference>
<dbReference type="SUPFAM" id="SSF56801">
    <property type="entry name" value="Acetyl-CoA synthetase-like"/>
    <property type="match status" value="2"/>
</dbReference>
<comment type="caution">
    <text evidence="8">The sequence shown here is derived from an EMBL/GenBank/DDBJ whole genome shotgun (WGS) entry which is preliminary data.</text>
</comment>
<evidence type="ECO:0000256" key="2">
    <source>
        <dbReference type="ARBA" id="ARBA00006432"/>
    </source>
</evidence>
<comment type="similarity">
    <text evidence="2">Belongs to the ATP-dependent AMP-binding enzyme family.</text>
</comment>
<dbReference type="STRING" id="29367.CLPUN_28120"/>
<dbReference type="FunFam" id="3.40.50.980:FF:000001">
    <property type="entry name" value="Non-ribosomal peptide synthetase"/>
    <property type="match status" value="2"/>
</dbReference>
<dbReference type="Pfam" id="PF07993">
    <property type="entry name" value="NAD_binding_4"/>
    <property type="match status" value="1"/>
</dbReference>
<dbReference type="InterPro" id="IPR001242">
    <property type="entry name" value="Condensation_dom"/>
</dbReference>
<dbReference type="Gene3D" id="3.30.559.30">
    <property type="entry name" value="Nonribosomal peptide synthetase, condensation domain"/>
    <property type="match status" value="2"/>
</dbReference>
<dbReference type="InterPro" id="IPR023213">
    <property type="entry name" value="CAT-like_dom_sf"/>
</dbReference>
<feature type="domain" description="Carrier" evidence="7">
    <location>
        <begin position="2004"/>
        <end position="2077"/>
    </location>
</feature>
<dbReference type="InterPro" id="IPR045851">
    <property type="entry name" value="AMP-bd_C_sf"/>
</dbReference>
<dbReference type="NCBIfam" id="NF003417">
    <property type="entry name" value="PRK04813.1"/>
    <property type="match status" value="2"/>
</dbReference>
<dbReference type="InterPro" id="IPR006162">
    <property type="entry name" value="Ppantetheine_attach_site"/>
</dbReference>
<dbReference type="GO" id="GO:0044550">
    <property type="term" value="P:secondary metabolite biosynthetic process"/>
    <property type="evidence" value="ECO:0007669"/>
    <property type="project" value="UniProtKB-ARBA"/>
</dbReference>
<dbReference type="SMART" id="SM00823">
    <property type="entry name" value="PKS_PP"/>
    <property type="match status" value="2"/>
</dbReference>
<dbReference type="SUPFAM" id="SSF47336">
    <property type="entry name" value="ACP-like"/>
    <property type="match status" value="2"/>
</dbReference>
<evidence type="ECO:0000313" key="9">
    <source>
        <dbReference type="Proteomes" id="UP000190890"/>
    </source>
</evidence>
<dbReference type="CDD" id="cd12117">
    <property type="entry name" value="A_NRPS_Srf_like"/>
    <property type="match status" value="1"/>
</dbReference>
<gene>
    <name evidence="8" type="primary">tycC_2</name>
    <name evidence="8" type="ORF">CLPUN_28120</name>
</gene>
<accession>A0A1S8TF05</accession>
<dbReference type="PANTHER" id="PTHR45527:SF1">
    <property type="entry name" value="FATTY ACID SYNTHASE"/>
    <property type="match status" value="1"/>
</dbReference>
<name>A0A1S8TF05_9CLOT</name>
<dbReference type="Gene3D" id="3.30.559.10">
    <property type="entry name" value="Chloramphenicol acetyltransferase-like domain"/>
    <property type="match status" value="2"/>
</dbReference>
<keyword evidence="5" id="KW-0436">Ligase</keyword>
<dbReference type="GO" id="GO:0017000">
    <property type="term" value="P:antibiotic biosynthetic process"/>
    <property type="evidence" value="ECO:0007669"/>
    <property type="project" value="UniProtKB-KW"/>
</dbReference>
<dbReference type="Pfam" id="PF00501">
    <property type="entry name" value="AMP-binding"/>
    <property type="match status" value="2"/>
</dbReference>
<sequence length="2499" mass="287859">MNNNNISEKFETTHPQKRIWYNELLYPNTSMHNIVSKINIGSNLDIQLLEKTINLIIKKNDSLRLKFYEEDGKLYEYVDEYSFINVPFLDFSSYKNNGIKKLNEFCMNEGKKTLYKQNELLFKFYMYKISNEEMGVCFFIHHLIFDGMSCNLLIEQLSNIYQQLCNNEIAESNIKNSYIDFIYDEKEYLNSKEFEKNKQFWNEKFSNLNVNSLYINPKSVKSKTKSFLLNSKMSDKLKKFLKEYNISLNKFFISISSIYMSRILNDNDITLAVACFNRSNERQRETIGMFTGTMPLRINLEDNISFNEFLNYLNSELKSCYTNQKYPYDLLVQDLELKKKGVDSLFKFCVNYYSFESYNVKNSCNMILSNELIAQEYTNIPLHIFIKELKKDRNIELEVQYRIEDHTDEQIIQMVTCLECIARQIVSNSNIKISEIQIVSKKEKNLILNEFNNTKKEYPKNESISELFEKIVDAMKDKTAVVSKSRSLTYRQVNERANQIAAALRKRGITRNSIVPILCDKSLETIIGMLAIVKSGGAYLAIDEDYPKSRIDYMLEEVRSKVILGKRSLLEKFKFENYIETINYEDEQILNESIDNLEHINTTDDLIYVMYTSGSTGKPKGVCIKQKNVIRLIKNTNFIEFKEDDRILQTGSIAFDASTFEVWGALLNGNQLFVEAKDIILNPELLESYLRENKITICWFTAPLFNQLCKENIDLFKPLRCLLTGGDVVSSISVSKLKRAYKDLIIIDGYGPTENTTFSTTYTISSEWNENMLIPIGKPISNSTAYVMDKNKNLLPIGVPGELCVGGDGIAGGYLNKEELTKEKFLENPYVKGEKIYKTGDLAKWLPDGNISFMGRIDNQVKIRGFRIELQEIEAQLLQYSKIKEAVVVDKNDASGNKYLCAYVLSEEKVSSKEIKEFLKEELPNYMIPSYIMQLEKFDLNCNGKIDKKALPSPDLSQKEVEFIKSRSEIELKLENIWCQIFNIKEISIKDNFFDLGGNSLTAVNLVSKIHKEFKTKIVVTDVFNKPSIEELAEWLKDMSAEENSDFNEIEKIKEKDYYEASAVQKRIYAINQTNLNSTNYNIPIAYLIKGDLDNVRLERGIYELINRQESLRTSFHVFDENIFQKVQTKVDFKVEHIKINSNFNEDKIEIENFIKPFDLGKAPLIHVNLIKFNDASILLIDIHHIVSDGISMSIITKELSSLYNGESLCVPKIQYKDFSNWQNNLYKNGLLDSEEKYWLNMFKGEIPKLNMPSDYKNISTESFKGDMIIFEINEALTSKINQAITSLGVTKFMFYMAAYNVLLYKYTGQDDLIIGTPAAGRTSEDLKDTIGMFVNTLPLRNKINNNISFRDFLKEVKENSLKAFENQNYDLKNILEKLNIKKAALFNAIFSFQNVNIEDLRLDDTEISAYKLKSNIAKFPISMILKEEKDKISGELEYQTELYKKETIECFIEHYINVMERILEDLDKPIDNFDMLSKWEKNLILNKFNNTKKAYAHNKTIKELFEEKAENLSNKTALVSNGQCLTYRELNERANQLGNLLVKNGVGKEEIVPILCDRSIDTIIGMLAIIKSGAAYLPIDEDYPETRIKYMLEDSKSKIILIKKHQLDKVNLEKINIQLIDSSSKEIFKESKENLSNVNTVTDLVYVIYTSGSTGKPKGVCLENKNLVNLVNNPDYIEIKSNDKILQSGSLSFDASVFQIWITLLNGAALHLEEKTLIINGNALENYINQNEITVMLMPTPLFNQYCESNIEIFQDLRCLIVGGDVLSSKQVSKITKIYKDLKILNAYGPTENTVISTLYEVKGKWDENIAIPIGTPISNSTTYIMDRNNNLLPIGVSGELCVGGAGIARGYLNRGNLTKEKFIENPYVSGEKIYKTGDLAEWLSDGNIHFMGRMDYQVKINGFRIEMQEIEGELLKYSKVKEAVVVDKKDESGNKYLCAYVVSNEKVSSKKIKEFLKKELPSYMIPSHIMQLESMPVNSNGKVERKALPSPKSSDFKYEYIAPKNNIEEKIFKAWSKILGMKNISTDLNFFEIGGNSLKAISVVSRLAKEFSIAINDIFKYPTIQELALNIKFKEEISSLEVRTAKEEVSVTEFEEGNKIPKAIKSAYDLYINDIEKYINFDLNKEMTYKNILLTGSTGYVGINILKELLLNTNSKIYLLLRGKTIKEVEERIMKKTAFYFGQEFYLKYKHRINILIGNISEDYIGLDINAYESLSLKIDCIVNSAANVKHYGKYKDFYNINVLSTKHLLEFAQKGLIKDFNQISTISVGSGSISNKDFVMFSESDIDIGQDCDNVYVRSKLEAEKLVEEASKKSLNTKIFRLGNVTFNYETGLFQENITENAFYKNIKAFIKLNCIPKIKGNIFDFSYVDQLAKAVILLFNKTNYKNQVFHIENPKKLSTMDLVEALRKKYKDIELRNMDDFLYYISLKSEDEKLREYVDNVMVNLGLFENNNSTTFVTVSDRTNAILKEFGFEWSNLDEGALKRMLEYCEKVNFL</sequence>
<dbReference type="Pfam" id="PF13193">
    <property type="entry name" value="AMP-binding_C"/>
    <property type="match status" value="2"/>
</dbReference>
<dbReference type="Proteomes" id="UP000190890">
    <property type="component" value="Unassembled WGS sequence"/>
</dbReference>
<dbReference type="SUPFAM" id="SSF51735">
    <property type="entry name" value="NAD(P)-binding Rossmann-fold domains"/>
    <property type="match status" value="1"/>
</dbReference>
<dbReference type="InterPro" id="IPR013120">
    <property type="entry name" value="FAR_NAD-bd"/>
</dbReference>
<dbReference type="PANTHER" id="PTHR45527">
    <property type="entry name" value="NONRIBOSOMAL PEPTIDE SYNTHETASE"/>
    <property type="match status" value="1"/>
</dbReference>
<evidence type="ECO:0000259" key="7">
    <source>
        <dbReference type="PROSITE" id="PS50075"/>
    </source>
</evidence>
<evidence type="ECO:0000313" key="8">
    <source>
        <dbReference type="EMBL" id="OOM76199.1"/>
    </source>
</evidence>
<organism evidence="8 9">
    <name type="scientific">Clostridium puniceum</name>
    <dbReference type="NCBI Taxonomy" id="29367"/>
    <lineage>
        <taxon>Bacteria</taxon>
        <taxon>Bacillati</taxon>
        <taxon>Bacillota</taxon>
        <taxon>Clostridia</taxon>
        <taxon>Eubacteriales</taxon>
        <taxon>Clostridiaceae</taxon>
        <taxon>Clostridium</taxon>
    </lineage>
</organism>
<dbReference type="Pfam" id="PF00550">
    <property type="entry name" value="PP-binding"/>
    <property type="match status" value="2"/>
</dbReference>
<dbReference type="Pfam" id="PF00668">
    <property type="entry name" value="Condensation"/>
    <property type="match status" value="2"/>
</dbReference>
<dbReference type="EMBL" id="LZZM01000176">
    <property type="protein sequence ID" value="OOM76199.1"/>
    <property type="molecule type" value="Genomic_DNA"/>
</dbReference>
<dbReference type="GO" id="GO:0016874">
    <property type="term" value="F:ligase activity"/>
    <property type="evidence" value="ECO:0007669"/>
    <property type="project" value="UniProtKB-KW"/>
</dbReference>
<dbReference type="SUPFAM" id="SSF52777">
    <property type="entry name" value="CoA-dependent acyltransferases"/>
    <property type="match status" value="4"/>
</dbReference>
<dbReference type="FunFam" id="3.30.300.30:FF:000010">
    <property type="entry name" value="Enterobactin synthetase component F"/>
    <property type="match status" value="2"/>
</dbReference>
<dbReference type="Gene3D" id="1.10.1200.10">
    <property type="entry name" value="ACP-like"/>
    <property type="match status" value="2"/>
</dbReference>
<reference evidence="8 9" key="1">
    <citation type="submission" date="2016-05" db="EMBL/GenBank/DDBJ databases">
        <title>Microbial solvent formation.</title>
        <authorList>
            <person name="Poehlein A."/>
            <person name="Montoya Solano J.D."/>
            <person name="Flitsch S."/>
            <person name="Krabben P."/>
            <person name="Duerre P."/>
            <person name="Daniel R."/>
        </authorList>
    </citation>
    <scope>NUCLEOTIDE SEQUENCE [LARGE SCALE GENOMIC DNA]</scope>
    <source>
        <strain evidence="8 9">DSM 2619</strain>
    </source>
</reference>
<evidence type="ECO:0000256" key="6">
    <source>
        <dbReference type="ARBA" id="ARBA00023194"/>
    </source>
</evidence>
<evidence type="ECO:0000256" key="1">
    <source>
        <dbReference type="ARBA" id="ARBA00001957"/>
    </source>
</evidence>
<dbReference type="Gene3D" id="3.30.300.30">
    <property type="match status" value="2"/>
</dbReference>
<dbReference type="InterPro" id="IPR020845">
    <property type="entry name" value="AMP-binding_CS"/>
</dbReference>
<dbReference type="FunFam" id="1.10.1200.10:FF:000005">
    <property type="entry name" value="Nonribosomal peptide synthetase 1"/>
    <property type="match status" value="1"/>
</dbReference>
<dbReference type="Gene3D" id="3.40.50.720">
    <property type="entry name" value="NAD(P)-binding Rossmann-like Domain"/>
    <property type="match status" value="1"/>
</dbReference>
<dbReference type="Gene3D" id="3.40.50.980">
    <property type="match status" value="4"/>
</dbReference>
<keyword evidence="4" id="KW-0597">Phosphoprotein</keyword>
<dbReference type="InterPro" id="IPR036291">
    <property type="entry name" value="NAD(P)-bd_dom_sf"/>
</dbReference>
<dbReference type="GO" id="GO:0043041">
    <property type="term" value="P:amino acid activation for nonribosomal peptide biosynthetic process"/>
    <property type="evidence" value="ECO:0007669"/>
    <property type="project" value="TreeGrafter"/>
</dbReference>
<evidence type="ECO:0000256" key="3">
    <source>
        <dbReference type="ARBA" id="ARBA00022450"/>
    </source>
</evidence>
<dbReference type="InterPro" id="IPR009081">
    <property type="entry name" value="PP-bd_ACP"/>
</dbReference>
<keyword evidence="9" id="KW-1185">Reference proteome</keyword>
<keyword evidence="3" id="KW-0596">Phosphopantetheine</keyword>
<dbReference type="Gene3D" id="2.30.38.10">
    <property type="entry name" value="Luciferase, Domain 3"/>
    <property type="match status" value="2"/>
</dbReference>
<protein>
    <submittedName>
        <fullName evidence="8">Tyrocidine synthase 3</fullName>
    </submittedName>
</protein>
<dbReference type="PROSITE" id="PS00455">
    <property type="entry name" value="AMP_BINDING"/>
    <property type="match status" value="2"/>
</dbReference>